<name>A0A4Q0MHN1_9HYPH</name>
<dbReference type="InterPro" id="IPR003615">
    <property type="entry name" value="HNH_nuc"/>
</dbReference>
<evidence type="ECO:0000313" key="2">
    <source>
        <dbReference type="EMBL" id="RXF72944.1"/>
    </source>
</evidence>
<dbReference type="EMBL" id="RYFI01000011">
    <property type="protein sequence ID" value="RXF72944.1"/>
    <property type="molecule type" value="Genomic_DNA"/>
</dbReference>
<dbReference type="GO" id="GO:0004519">
    <property type="term" value="F:endonuclease activity"/>
    <property type="evidence" value="ECO:0007669"/>
    <property type="project" value="UniProtKB-KW"/>
</dbReference>
<dbReference type="Proteomes" id="UP000289708">
    <property type="component" value="Unassembled WGS sequence"/>
</dbReference>
<reference evidence="2 3" key="1">
    <citation type="submission" date="2018-12" db="EMBL/GenBank/DDBJ databases">
        <title>bacterium Hansschlegelia zhihuaiae S113.</title>
        <authorList>
            <person name="He J."/>
        </authorList>
    </citation>
    <scope>NUCLEOTIDE SEQUENCE [LARGE SCALE GENOMIC DNA]</scope>
    <source>
        <strain evidence="2 3">S 113</strain>
    </source>
</reference>
<sequence length="313" mass="34252">MLEHLDVSDVHRGALTWLAANSGRSVSWSEMDNAFPELGVRLVTKAKGIYKPKWPSGYPDYALTVRQTLGGPYDDRPLERHDDGSWTFRYFQENPDPGQRDREATNRGLMQCMADGVPVGVLIQNKPKPGVAYDLLGLASVIGWDAGLFELTSYEGDRGAMEMRTALAGEDVDEFDLAALTDQRERRVAEVVRRRGQPVFRARLLEAYEGKCAISGCDAPEALEAAHIARYTGTASNDPRNGLLLRADLHNLFDLGLLAVDPNGFVVIADALRGTTYADFAGRPITRPAAQALTPSPQSLAAHLKWSGLALTD</sequence>
<comment type="caution">
    <text evidence="2">The sequence shown here is derived from an EMBL/GenBank/DDBJ whole genome shotgun (WGS) entry which is preliminary data.</text>
</comment>
<keyword evidence="3" id="KW-1185">Reference proteome</keyword>
<gene>
    <name evidence="2" type="ORF">EK403_12420</name>
</gene>
<accession>A0A4Q0MHN1</accession>
<keyword evidence="2" id="KW-0255">Endonuclease</keyword>
<evidence type="ECO:0000313" key="3">
    <source>
        <dbReference type="Proteomes" id="UP000289708"/>
    </source>
</evidence>
<proteinExistence type="predicted"/>
<evidence type="ECO:0000259" key="1">
    <source>
        <dbReference type="Pfam" id="PF13391"/>
    </source>
</evidence>
<protein>
    <submittedName>
        <fullName evidence="2">HNH endonuclease</fullName>
    </submittedName>
</protein>
<feature type="domain" description="HNH nuclease" evidence="1">
    <location>
        <begin position="212"/>
        <end position="261"/>
    </location>
</feature>
<dbReference type="Pfam" id="PF13391">
    <property type="entry name" value="HNH_2"/>
    <property type="match status" value="1"/>
</dbReference>
<dbReference type="AlphaFoldDB" id="A0A4Q0MHN1"/>
<dbReference type="OrthoDB" id="529575at2"/>
<organism evidence="2 3">
    <name type="scientific">Hansschlegelia zhihuaiae</name>
    <dbReference type="NCBI Taxonomy" id="405005"/>
    <lineage>
        <taxon>Bacteria</taxon>
        <taxon>Pseudomonadati</taxon>
        <taxon>Pseudomonadota</taxon>
        <taxon>Alphaproteobacteria</taxon>
        <taxon>Hyphomicrobiales</taxon>
        <taxon>Methylopilaceae</taxon>
        <taxon>Hansschlegelia</taxon>
    </lineage>
</organism>
<keyword evidence="2" id="KW-0540">Nuclease</keyword>
<keyword evidence="2" id="KW-0378">Hydrolase</keyword>